<evidence type="ECO:0000256" key="5">
    <source>
        <dbReference type="ARBA" id="ARBA00022692"/>
    </source>
</evidence>
<dbReference type="PANTHER" id="PTHR33908">
    <property type="entry name" value="MANNOSYLTRANSFERASE YKCB-RELATED"/>
    <property type="match status" value="1"/>
</dbReference>
<feature type="domain" description="Putative mannosyltransferase YkcA/B-like C-terminal" evidence="11">
    <location>
        <begin position="572"/>
        <end position="658"/>
    </location>
</feature>
<feature type="compositionally biased region" description="Gly residues" evidence="8">
    <location>
        <begin position="488"/>
        <end position="499"/>
    </location>
</feature>
<feature type="transmembrane region" description="Helical" evidence="9">
    <location>
        <begin position="36"/>
        <end position="55"/>
    </location>
</feature>
<proteinExistence type="predicted"/>
<protein>
    <submittedName>
        <fullName evidence="12">4-amino-4-deoxy-L-arabinose transferase-like glycosyltransferase</fullName>
    </submittedName>
</protein>
<dbReference type="InterPro" id="IPR038731">
    <property type="entry name" value="RgtA/B/C-like"/>
</dbReference>
<dbReference type="AlphaFoldDB" id="A0A3D9ZR95"/>
<feature type="transmembrane region" description="Helical" evidence="9">
    <location>
        <begin position="421"/>
        <end position="443"/>
    </location>
</feature>
<evidence type="ECO:0000256" key="1">
    <source>
        <dbReference type="ARBA" id="ARBA00004651"/>
    </source>
</evidence>
<dbReference type="GO" id="GO:0009103">
    <property type="term" value="P:lipopolysaccharide biosynthetic process"/>
    <property type="evidence" value="ECO:0007669"/>
    <property type="project" value="UniProtKB-ARBA"/>
</dbReference>
<dbReference type="PANTHER" id="PTHR33908:SF3">
    <property type="entry name" value="UNDECAPRENYL PHOSPHATE-ALPHA-4-AMINO-4-DEOXY-L-ARABINOSE ARABINOSYL TRANSFERASE"/>
    <property type="match status" value="1"/>
</dbReference>
<feature type="region of interest" description="Disordered" evidence="8">
    <location>
        <begin position="486"/>
        <end position="565"/>
    </location>
</feature>
<feature type="transmembrane region" description="Helical" evidence="9">
    <location>
        <begin position="343"/>
        <end position="361"/>
    </location>
</feature>
<evidence type="ECO:0000313" key="12">
    <source>
        <dbReference type="EMBL" id="REF99399.1"/>
    </source>
</evidence>
<feature type="transmembrane region" description="Helical" evidence="9">
    <location>
        <begin position="450"/>
        <end position="469"/>
    </location>
</feature>
<gene>
    <name evidence="12" type="ORF">DFJ67_5435</name>
</gene>
<dbReference type="GO" id="GO:0005886">
    <property type="term" value="C:plasma membrane"/>
    <property type="evidence" value="ECO:0007669"/>
    <property type="project" value="UniProtKB-SubCell"/>
</dbReference>
<keyword evidence="13" id="KW-1185">Reference proteome</keyword>
<dbReference type="InterPro" id="IPR050297">
    <property type="entry name" value="LipidA_mod_glycosyltrf_83"/>
</dbReference>
<keyword evidence="3" id="KW-0328">Glycosyltransferase</keyword>
<sequence>MTHAQVVTDRAEPAVAPRPERPQWLRFWQSPQGQPAWARPALLAIAALAAVLYSWHLTTSGYATYYSVAVKSMSVSWKAFLYGALDPGATITIDKLAGSFVPQALSARIFGYHQWSLTLPQVIEGVVAVLVMYRVVRRWLGPAAGLIAAGLFTLTPITASMFGHPMEDGMLTMCLVLAADAFQRAVLTARLRSLLWAGFWVGVGFQAKMLQAWIVLPALAITYLLLAPTGWRRRLGHLAIAGAVMVAVSLSWVLLYTVTPAADRPFVDGSSTNNAFSMVFGYNGLSRFGVDVPGAVQSMFTGGGGTEWTKLLSQGYATQVGWLYPLALLALGYGLVRDRRDPGFVLWGLWLATFAAVFSRISIPHTAYMASLAPPVAALSAAGIVLFWRGYRDGTARWALPVAIVAEVAWTVYLARQQPAFLSWLVWVVVGVGVLALAVLLLARRLRNRLLVAGLVAGVVAMVAVPSAWAGSVLDSRYAGSAFDASAGPGGRSGPGGFTRAGNDQAGRGTFPPADGSRQQGAFPPGPGPAGAGGFPGGPSGPGGPGGGAGAPGAAAGPGGGSDTLTAAQQTLVDYLEAHRDGARFVAATDSWTSAGSYIMATGLPFMPMGGFSGSVPQPTLAEVQSLVATGELHYFLLGGQRMGRGGGDSTITVWVQSTCTTVPVTDTQSVYRCDPS</sequence>
<feature type="transmembrane region" description="Helical" evidence="9">
    <location>
        <begin position="209"/>
        <end position="226"/>
    </location>
</feature>
<dbReference type="GO" id="GO:0010041">
    <property type="term" value="P:response to iron(III) ion"/>
    <property type="evidence" value="ECO:0007669"/>
    <property type="project" value="TreeGrafter"/>
</dbReference>
<dbReference type="OrthoDB" id="5241882at2"/>
<reference evidence="12 13" key="1">
    <citation type="submission" date="2018-08" db="EMBL/GenBank/DDBJ databases">
        <title>Sequencing the genomes of 1000 actinobacteria strains.</title>
        <authorList>
            <person name="Klenk H.-P."/>
        </authorList>
    </citation>
    <scope>NUCLEOTIDE SEQUENCE [LARGE SCALE GENOMIC DNA]</scope>
    <source>
        <strain evidence="12 13">DSM 44099</strain>
    </source>
</reference>
<feature type="transmembrane region" description="Helical" evidence="9">
    <location>
        <begin position="143"/>
        <end position="163"/>
    </location>
</feature>
<comment type="caution">
    <text evidence="12">The sequence shown here is derived from an EMBL/GenBank/DDBJ whole genome shotgun (WGS) entry which is preliminary data.</text>
</comment>
<dbReference type="RefSeq" id="WP_116070584.1">
    <property type="nucleotide sequence ID" value="NZ_BONB01000002.1"/>
</dbReference>
<feature type="transmembrane region" description="Helical" evidence="9">
    <location>
        <begin position="367"/>
        <end position="388"/>
    </location>
</feature>
<dbReference type="Pfam" id="PF13231">
    <property type="entry name" value="PMT_2"/>
    <property type="match status" value="1"/>
</dbReference>
<feature type="transmembrane region" description="Helical" evidence="9">
    <location>
        <begin position="395"/>
        <end position="415"/>
    </location>
</feature>
<dbReference type="InterPro" id="IPR056785">
    <property type="entry name" value="YkcA/B-like_C"/>
</dbReference>
<evidence type="ECO:0000256" key="2">
    <source>
        <dbReference type="ARBA" id="ARBA00022475"/>
    </source>
</evidence>
<evidence type="ECO:0000259" key="10">
    <source>
        <dbReference type="Pfam" id="PF13231"/>
    </source>
</evidence>
<dbReference type="EMBL" id="QUMQ01000001">
    <property type="protein sequence ID" value="REF99399.1"/>
    <property type="molecule type" value="Genomic_DNA"/>
</dbReference>
<keyword evidence="6 9" id="KW-1133">Transmembrane helix</keyword>
<evidence type="ECO:0000256" key="7">
    <source>
        <dbReference type="ARBA" id="ARBA00023136"/>
    </source>
</evidence>
<keyword evidence="4 12" id="KW-0808">Transferase</keyword>
<evidence type="ECO:0000256" key="9">
    <source>
        <dbReference type="SAM" id="Phobius"/>
    </source>
</evidence>
<keyword evidence="7 9" id="KW-0472">Membrane</keyword>
<feature type="domain" description="Glycosyltransferase RgtA/B/C/D-like" evidence="10">
    <location>
        <begin position="103"/>
        <end position="252"/>
    </location>
</feature>
<evidence type="ECO:0000313" key="13">
    <source>
        <dbReference type="Proteomes" id="UP000256913"/>
    </source>
</evidence>
<evidence type="ECO:0000259" key="11">
    <source>
        <dbReference type="Pfam" id="PF24878"/>
    </source>
</evidence>
<dbReference type="Pfam" id="PF24878">
    <property type="entry name" value="YkcB_C"/>
    <property type="match status" value="1"/>
</dbReference>
<feature type="transmembrane region" description="Helical" evidence="9">
    <location>
        <begin position="238"/>
        <end position="258"/>
    </location>
</feature>
<evidence type="ECO:0000256" key="8">
    <source>
        <dbReference type="SAM" id="MobiDB-lite"/>
    </source>
</evidence>
<evidence type="ECO:0000256" key="6">
    <source>
        <dbReference type="ARBA" id="ARBA00022989"/>
    </source>
</evidence>
<name>A0A3D9ZR95_9ACTN</name>
<evidence type="ECO:0000256" key="3">
    <source>
        <dbReference type="ARBA" id="ARBA00022676"/>
    </source>
</evidence>
<feature type="compositionally biased region" description="Gly residues" evidence="8">
    <location>
        <begin position="529"/>
        <end position="562"/>
    </location>
</feature>
<dbReference type="Proteomes" id="UP000256913">
    <property type="component" value="Unassembled WGS sequence"/>
</dbReference>
<keyword evidence="2" id="KW-1003">Cell membrane</keyword>
<evidence type="ECO:0000256" key="4">
    <source>
        <dbReference type="ARBA" id="ARBA00022679"/>
    </source>
</evidence>
<feature type="transmembrane region" description="Helical" evidence="9">
    <location>
        <begin position="316"/>
        <end position="336"/>
    </location>
</feature>
<accession>A0A3D9ZR95</accession>
<organism evidence="12 13">
    <name type="scientific">Asanoa ferruginea</name>
    <dbReference type="NCBI Taxonomy" id="53367"/>
    <lineage>
        <taxon>Bacteria</taxon>
        <taxon>Bacillati</taxon>
        <taxon>Actinomycetota</taxon>
        <taxon>Actinomycetes</taxon>
        <taxon>Micromonosporales</taxon>
        <taxon>Micromonosporaceae</taxon>
        <taxon>Asanoa</taxon>
    </lineage>
</organism>
<comment type="subcellular location">
    <subcellularLocation>
        <location evidence="1">Cell membrane</location>
        <topology evidence="1">Multi-pass membrane protein</topology>
    </subcellularLocation>
</comment>
<dbReference type="GO" id="GO:0016763">
    <property type="term" value="F:pentosyltransferase activity"/>
    <property type="evidence" value="ECO:0007669"/>
    <property type="project" value="TreeGrafter"/>
</dbReference>
<keyword evidence="5 9" id="KW-0812">Transmembrane</keyword>